<evidence type="ECO:0000313" key="2">
    <source>
        <dbReference type="Proteomes" id="UP000045545"/>
    </source>
</evidence>
<gene>
    <name evidence="1" type="ORF">2539</name>
</gene>
<evidence type="ECO:0000313" key="1">
    <source>
        <dbReference type="EMBL" id="CFY01099.1"/>
    </source>
</evidence>
<sequence length="71" mass="8311">MTNNATTTRRPINFQVRFEKEFNQSEPIVNVQGAYQNDWSKGGKGERIITNDYLNEKLYYFYNNGGPIMDL</sequence>
<dbReference type="AlphaFoldDB" id="A0A0E4C9J5"/>
<dbReference type="EMBL" id="CGIH01000045">
    <property type="protein sequence ID" value="CFY01099.1"/>
    <property type="molecule type" value="Genomic_DNA"/>
</dbReference>
<reference evidence="1 2" key="1">
    <citation type="submission" date="2015-03" db="EMBL/GenBank/DDBJ databases">
        <authorList>
            <person name="Murphy D."/>
        </authorList>
    </citation>
    <scope>NUCLEOTIDE SEQUENCE [LARGE SCALE GENOMIC DNA]</scope>
    <source>
        <strain evidence="1 2">OL-4</strain>
    </source>
</reference>
<keyword evidence="2" id="KW-1185">Reference proteome</keyword>
<accession>A0A0E4C9J5</accession>
<dbReference type="Proteomes" id="UP000045545">
    <property type="component" value="Unassembled WGS sequence"/>
</dbReference>
<name>A0A0E4C9J5_9FIRM</name>
<organism evidence="1 2">
    <name type="scientific">Syntrophomonas zehnderi OL-4</name>
    <dbReference type="NCBI Taxonomy" id="690567"/>
    <lineage>
        <taxon>Bacteria</taxon>
        <taxon>Bacillati</taxon>
        <taxon>Bacillota</taxon>
        <taxon>Clostridia</taxon>
        <taxon>Eubacteriales</taxon>
        <taxon>Syntrophomonadaceae</taxon>
        <taxon>Syntrophomonas</taxon>
    </lineage>
</organism>
<protein>
    <submittedName>
        <fullName evidence="1">Uncharacterized</fullName>
    </submittedName>
</protein>
<dbReference type="RefSeq" id="WP_046499583.1">
    <property type="nucleotide sequence ID" value="NZ_CGIH01000045.1"/>
</dbReference>
<proteinExistence type="predicted"/>